<dbReference type="InterPro" id="IPR000962">
    <property type="entry name" value="Znf_DskA_TraR"/>
</dbReference>
<sequence length="114" mass="12416">MSDHRETLMRARAEAAGRLADLEASFDEIVAASRDTNADDEHDPEGSTIAFERAQVVALRQQAADHLGELDAALERLAAGTYGVCEVCGSVIAPERLEARPFTRTCIDCARRSR</sequence>
<dbReference type="PANTHER" id="PTHR33823">
    <property type="entry name" value="RNA POLYMERASE-BINDING TRANSCRIPTION FACTOR DKSA-RELATED"/>
    <property type="match status" value="1"/>
</dbReference>
<dbReference type="InterPro" id="IPR037187">
    <property type="entry name" value="DnaK_N"/>
</dbReference>
<keyword evidence="7" id="KW-1185">Reference proteome</keyword>
<dbReference type="Proteomes" id="UP001500575">
    <property type="component" value="Unassembled WGS sequence"/>
</dbReference>
<keyword evidence="2" id="KW-0863">Zinc-finger</keyword>
<evidence type="ECO:0000256" key="2">
    <source>
        <dbReference type="ARBA" id="ARBA00022771"/>
    </source>
</evidence>
<feature type="domain" description="Zinc finger DksA/TraR C4-type" evidence="5">
    <location>
        <begin position="80"/>
        <end position="113"/>
    </location>
</feature>
<evidence type="ECO:0000313" key="6">
    <source>
        <dbReference type="EMBL" id="GAA2128366.1"/>
    </source>
</evidence>
<gene>
    <name evidence="6" type="ORF">GCM10009843_28670</name>
</gene>
<evidence type="ECO:0000256" key="1">
    <source>
        <dbReference type="ARBA" id="ARBA00022723"/>
    </source>
</evidence>
<reference evidence="7" key="1">
    <citation type="journal article" date="2019" name="Int. J. Syst. Evol. Microbiol.">
        <title>The Global Catalogue of Microorganisms (GCM) 10K type strain sequencing project: providing services to taxonomists for standard genome sequencing and annotation.</title>
        <authorList>
            <consortium name="The Broad Institute Genomics Platform"/>
            <consortium name="The Broad Institute Genome Sequencing Center for Infectious Disease"/>
            <person name="Wu L."/>
            <person name="Ma J."/>
        </authorList>
    </citation>
    <scope>NUCLEOTIDE SEQUENCE [LARGE SCALE GENOMIC DNA]</scope>
    <source>
        <strain evidence="7">JCM 16021</strain>
    </source>
</reference>
<keyword evidence="1" id="KW-0479">Metal-binding</keyword>
<dbReference type="Pfam" id="PF01258">
    <property type="entry name" value="zf-dskA_traR"/>
    <property type="match status" value="1"/>
</dbReference>
<organism evidence="6 7">
    <name type="scientific">Nocardioides bigeumensis</name>
    <dbReference type="NCBI Taxonomy" id="433657"/>
    <lineage>
        <taxon>Bacteria</taxon>
        <taxon>Bacillati</taxon>
        <taxon>Actinomycetota</taxon>
        <taxon>Actinomycetes</taxon>
        <taxon>Propionibacteriales</taxon>
        <taxon>Nocardioidaceae</taxon>
        <taxon>Nocardioides</taxon>
    </lineage>
</organism>
<dbReference type="InterPro" id="IPR020458">
    <property type="entry name" value="Znf_DskA_TraR_CS"/>
</dbReference>
<evidence type="ECO:0000256" key="4">
    <source>
        <dbReference type="PROSITE-ProRule" id="PRU00510"/>
    </source>
</evidence>
<protein>
    <submittedName>
        <fullName evidence="6">TraR/DksA C4-type zinc finger protein</fullName>
    </submittedName>
</protein>
<name>A0ABP5K7H6_9ACTN</name>
<dbReference type="EMBL" id="BAAAQQ010000013">
    <property type="protein sequence ID" value="GAA2128366.1"/>
    <property type="molecule type" value="Genomic_DNA"/>
</dbReference>
<dbReference type="PROSITE" id="PS51128">
    <property type="entry name" value="ZF_DKSA_2"/>
    <property type="match status" value="1"/>
</dbReference>
<proteinExistence type="predicted"/>
<dbReference type="PANTHER" id="PTHR33823:SF4">
    <property type="entry name" value="GENERAL STRESS PROTEIN 16O"/>
    <property type="match status" value="1"/>
</dbReference>
<comment type="caution">
    <text evidence="6">The sequence shown here is derived from an EMBL/GenBank/DDBJ whole genome shotgun (WGS) entry which is preliminary data.</text>
</comment>
<evidence type="ECO:0000256" key="3">
    <source>
        <dbReference type="ARBA" id="ARBA00022833"/>
    </source>
</evidence>
<dbReference type="Gene3D" id="1.20.120.910">
    <property type="entry name" value="DksA, coiled-coil domain"/>
    <property type="match status" value="1"/>
</dbReference>
<dbReference type="PROSITE" id="PS01102">
    <property type="entry name" value="ZF_DKSA_1"/>
    <property type="match status" value="1"/>
</dbReference>
<feature type="zinc finger region" description="dksA C4-type" evidence="4">
    <location>
        <begin position="85"/>
        <end position="109"/>
    </location>
</feature>
<dbReference type="SUPFAM" id="SSF109635">
    <property type="entry name" value="DnaK suppressor protein DksA, alpha-hairpin domain"/>
    <property type="match status" value="1"/>
</dbReference>
<evidence type="ECO:0000259" key="5">
    <source>
        <dbReference type="Pfam" id="PF01258"/>
    </source>
</evidence>
<accession>A0ABP5K7H6</accession>
<dbReference type="RefSeq" id="WP_344304462.1">
    <property type="nucleotide sequence ID" value="NZ_BAAAQQ010000013.1"/>
</dbReference>
<dbReference type="SUPFAM" id="SSF57716">
    <property type="entry name" value="Glucocorticoid receptor-like (DNA-binding domain)"/>
    <property type="match status" value="1"/>
</dbReference>
<evidence type="ECO:0000313" key="7">
    <source>
        <dbReference type="Proteomes" id="UP001500575"/>
    </source>
</evidence>
<keyword evidence="3" id="KW-0862">Zinc</keyword>